<dbReference type="Proteomes" id="UP000800200">
    <property type="component" value="Unassembled WGS sequence"/>
</dbReference>
<name>A0A6A6D8U3_9PEZI</name>
<organism evidence="1 3">
    <name type="scientific">Zopfia rhizophila CBS 207.26</name>
    <dbReference type="NCBI Taxonomy" id="1314779"/>
    <lineage>
        <taxon>Eukaryota</taxon>
        <taxon>Fungi</taxon>
        <taxon>Dikarya</taxon>
        <taxon>Ascomycota</taxon>
        <taxon>Pezizomycotina</taxon>
        <taxon>Dothideomycetes</taxon>
        <taxon>Dothideomycetes incertae sedis</taxon>
        <taxon>Zopfiaceae</taxon>
        <taxon>Zopfia</taxon>
    </lineage>
</organism>
<evidence type="ECO:0008006" key="4">
    <source>
        <dbReference type="Google" id="ProtNLM"/>
    </source>
</evidence>
<evidence type="ECO:0000313" key="1">
    <source>
        <dbReference type="EMBL" id="KAF2175944.1"/>
    </source>
</evidence>
<proteinExistence type="predicted"/>
<dbReference type="SUPFAM" id="SSF53098">
    <property type="entry name" value="Ribonuclease H-like"/>
    <property type="match status" value="1"/>
</dbReference>
<evidence type="ECO:0000313" key="3">
    <source>
        <dbReference type="Proteomes" id="UP000800200"/>
    </source>
</evidence>
<dbReference type="AlphaFoldDB" id="A0A6A6D8U3"/>
<sequence>YFLFITDDCTRYTWSARFDRKYQLLDVFKSLVKFIQKTYNITIRCCRLDNEFENGP</sequence>
<keyword evidence="3" id="KW-1185">Reference proteome</keyword>
<feature type="non-terminal residue" evidence="1">
    <location>
        <position position="1"/>
    </location>
</feature>
<evidence type="ECO:0000313" key="2">
    <source>
        <dbReference type="EMBL" id="KAF2186612.1"/>
    </source>
</evidence>
<gene>
    <name evidence="2" type="ORF">K469DRAFT_478552</name>
    <name evidence="1" type="ORF">K469DRAFT_480392</name>
</gene>
<dbReference type="InterPro" id="IPR012337">
    <property type="entry name" value="RNaseH-like_sf"/>
</dbReference>
<dbReference type="OrthoDB" id="5080239at2759"/>
<dbReference type="EMBL" id="ML994719">
    <property type="protein sequence ID" value="KAF2175944.1"/>
    <property type="molecule type" value="Genomic_DNA"/>
</dbReference>
<accession>A0A6A6D8U3</accession>
<dbReference type="EMBL" id="ML994629">
    <property type="protein sequence ID" value="KAF2186612.1"/>
    <property type="molecule type" value="Genomic_DNA"/>
</dbReference>
<feature type="non-terminal residue" evidence="1">
    <location>
        <position position="56"/>
    </location>
</feature>
<protein>
    <recommendedName>
        <fullName evidence="4">Integrase catalytic domain-containing protein</fullName>
    </recommendedName>
</protein>
<reference evidence="1" key="1">
    <citation type="journal article" date="2020" name="Stud. Mycol.">
        <title>101 Dothideomycetes genomes: a test case for predicting lifestyles and emergence of pathogens.</title>
        <authorList>
            <person name="Haridas S."/>
            <person name="Albert R."/>
            <person name="Binder M."/>
            <person name="Bloem J."/>
            <person name="Labutti K."/>
            <person name="Salamov A."/>
            <person name="Andreopoulos B."/>
            <person name="Baker S."/>
            <person name="Barry K."/>
            <person name="Bills G."/>
            <person name="Bluhm B."/>
            <person name="Cannon C."/>
            <person name="Castanera R."/>
            <person name="Culley D."/>
            <person name="Daum C."/>
            <person name="Ezra D."/>
            <person name="Gonzalez J."/>
            <person name="Henrissat B."/>
            <person name="Kuo A."/>
            <person name="Liang C."/>
            <person name="Lipzen A."/>
            <person name="Lutzoni F."/>
            <person name="Magnuson J."/>
            <person name="Mondo S."/>
            <person name="Nolan M."/>
            <person name="Ohm R."/>
            <person name="Pangilinan J."/>
            <person name="Park H.-J."/>
            <person name="Ramirez L."/>
            <person name="Alfaro M."/>
            <person name="Sun H."/>
            <person name="Tritt A."/>
            <person name="Yoshinaga Y."/>
            <person name="Zwiers L.-H."/>
            <person name="Turgeon B."/>
            <person name="Goodwin S."/>
            <person name="Spatafora J."/>
            <person name="Crous P."/>
            <person name="Grigoriev I."/>
        </authorList>
    </citation>
    <scope>NUCLEOTIDE SEQUENCE</scope>
    <source>
        <strain evidence="1">CBS 207.26</strain>
    </source>
</reference>